<dbReference type="InterPro" id="IPR001199">
    <property type="entry name" value="Cyt_B5-like_heme/steroid-bd"/>
</dbReference>
<accession>A9URE6</accession>
<dbReference type="InterPro" id="IPR005804">
    <property type="entry name" value="FA_desaturase_dom"/>
</dbReference>
<dbReference type="RefSeq" id="XP_001743517.1">
    <property type="nucleotide sequence ID" value="XM_001743465.1"/>
</dbReference>
<dbReference type="PANTHER" id="PTHR19353:SF88">
    <property type="entry name" value="DELTA(5) FATTY ACID DESATURASE FAT-4"/>
    <property type="match status" value="1"/>
</dbReference>
<dbReference type="PIRSF" id="PIRSF015921">
    <property type="entry name" value="FA_sphinglp_des"/>
    <property type="match status" value="1"/>
</dbReference>
<evidence type="ECO:0000313" key="12">
    <source>
        <dbReference type="Proteomes" id="UP000001357"/>
    </source>
</evidence>
<dbReference type="SUPFAM" id="SSF55856">
    <property type="entry name" value="Cytochrome b5-like heme/steroid binding domain"/>
    <property type="match status" value="1"/>
</dbReference>
<feature type="domain" description="Cytochrome b5 heme-binding" evidence="9">
    <location>
        <begin position="19"/>
        <end position="67"/>
    </location>
</feature>
<keyword evidence="7 8" id="KW-0472">Membrane</keyword>
<dbReference type="Pfam" id="PF00487">
    <property type="entry name" value="FA_desaturase"/>
    <property type="match status" value="1"/>
</dbReference>
<dbReference type="Proteomes" id="UP000001357">
    <property type="component" value="Unassembled WGS sequence"/>
</dbReference>
<dbReference type="AlphaFoldDB" id="A9URE6"/>
<dbReference type="Pfam" id="PF00173">
    <property type="entry name" value="Cyt-b5"/>
    <property type="match status" value="1"/>
</dbReference>
<protein>
    <recommendedName>
        <fullName evidence="13">Cytochrome b5 heme-binding domain-containing protein</fullName>
    </recommendedName>
</protein>
<keyword evidence="5" id="KW-0560">Oxidoreductase</keyword>
<evidence type="ECO:0000259" key="9">
    <source>
        <dbReference type="Pfam" id="PF00173"/>
    </source>
</evidence>
<evidence type="ECO:0000256" key="1">
    <source>
        <dbReference type="ARBA" id="ARBA00004141"/>
    </source>
</evidence>
<evidence type="ECO:0008006" key="13">
    <source>
        <dbReference type="Google" id="ProtNLM"/>
    </source>
</evidence>
<evidence type="ECO:0000313" key="11">
    <source>
        <dbReference type="EMBL" id="EDQ92231.1"/>
    </source>
</evidence>
<dbReference type="InParanoid" id="A9URE6"/>
<keyword evidence="3 8" id="KW-0812">Transmembrane</keyword>
<dbReference type="FunCoup" id="A9URE6">
    <property type="interactions" value="677"/>
</dbReference>
<dbReference type="InterPro" id="IPR036400">
    <property type="entry name" value="Cyt_B5-like_heme/steroid_sf"/>
</dbReference>
<dbReference type="EMBL" id="CH991544">
    <property type="protein sequence ID" value="EDQ92231.1"/>
    <property type="molecule type" value="Genomic_DNA"/>
</dbReference>
<reference evidence="11 12" key="1">
    <citation type="journal article" date="2008" name="Nature">
        <title>The genome of the choanoflagellate Monosiga brevicollis and the origin of metazoans.</title>
        <authorList>
            <consortium name="JGI Sequencing"/>
            <person name="King N."/>
            <person name="Westbrook M.J."/>
            <person name="Young S.L."/>
            <person name="Kuo A."/>
            <person name="Abedin M."/>
            <person name="Chapman J."/>
            <person name="Fairclough S."/>
            <person name="Hellsten U."/>
            <person name="Isogai Y."/>
            <person name="Letunic I."/>
            <person name="Marr M."/>
            <person name="Pincus D."/>
            <person name="Putnam N."/>
            <person name="Rokas A."/>
            <person name="Wright K.J."/>
            <person name="Zuzow R."/>
            <person name="Dirks W."/>
            <person name="Good M."/>
            <person name="Goodstein D."/>
            <person name="Lemons D."/>
            <person name="Li W."/>
            <person name="Lyons J.B."/>
            <person name="Morris A."/>
            <person name="Nichols S."/>
            <person name="Richter D.J."/>
            <person name="Salamov A."/>
            <person name="Bork P."/>
            <person name="Lim W.A."/>
            <person name="Manning G."/>
            <person name="Miller W.T."/>
            <person name="McGinnis W."/>
            <person name="Shapiro H."/>
            <person name="Tjian R."/>
            <person name="Grigoriev I.V."/>
            <person name="Rokhsar D."/>
        </authorList>
    </citation>
    <scope>NUCLEOTIDE SEQUENCE [LARGE SCALE GENOMIC DNA]</scope>
    <source>
        <strain evidence="12">MX1 / ATCC 50154</strain>
    </source>
</reference>
<feature type="transmembrane region" description="Helical" evidence="8">
    <location>
        <begin position="127"/>
        <end position="149"/>
    </location>
</feature>
<dbReference type="GO" id="GO:0016020">
    <property type="term" value="C:membrane"/>
    <property type="evidence" value="ECO:0000318"/>
    <property type="project" value="GO_Central"/>
</dbReference>
<dbReference type="GO" id="GO:0006629">
    <property type="term" value="P:lipid metabolic process"/>
    <property type="evidence" value="ECO:0000318"/>
    <property type="project" value="GO_Central"/>
</dbReference>
<dbReference type="Gene3D" id="3.10.120.10">
    <property type="entry name" value="Cytochrome b5-like heme/steroid binding domain"/>
    <property type="match status" value="1"/>
</dbReference>
<evidence type="ECO:0000256" key="5">
    <source>
        <dbReference type="ARBA" id="ARBA00023002"/>
    </source>
</evidence>
<evidence type="ECO:0000256" key="4">
    <source>
        <dbReference type="ARBA" id="ARBA00022989"/>
    </source>
</evidence>
<keyword evidence="6" id="KW-0443">Lipid metabolism</keyword>
<dbReference type="CDD" id="cd03506">
    <property type="entry name" value="Delta6-FADS-like"/>
    <property type="match status" value="1"/>
</dbReference>
<evidence type="ECO:0000256" key="6">
    <source>
        <dbReference type="ARBA" id="ARBA00023098"/>
    </source>
</evidence>
<comment type="subcellular location">
    <subcellularLocation>
        <location evidence="1">Membrane</location>
        <topology evidence="1">Multi-pass membrane protein</topology>
    </subcellularLocation>
</comment>
<feature type="transmembrane region" description="Helical" evidence="8">
    <location>
        <begin position="238"/>
        <end position="259"/>
    </location>
</feature>
<keyword evidence="4 8" id="KW-1133">Transmembrane helix</keyword>
<dbReference type="PANTHER" id="PTHR19353">
    <property type="entry name" value="FATTY ACID DESATURASE 2"/>
    <property type="match status" value="1"/>
</dbReference>
<dbReference type="KEGG" id="mbr:MONBRDRAFT_31348"/>
<feature type="domain" description="Fatty acid desaturase" evidence="10">
    <location>
        <begin position="140"/>
        <end position="394"/>
    </location>
</feature>
<evidence type="ECO:0000256" key="7">
    <source>
        <dbReference type="ARBA" id="ARBA00023136"/>
    </source>
</evidence>
<sequence length="419" mass="47554">MPSSTKSSADQASSEVQEVLINGKLYDVSGFKHPGGSVIKFLVNNGDATEAFEEFHLRSKRAQYLLKSLPNRPAPKDVMVERGYNNREELTKDYAALRRQFKEEGLFEPSRGEIALRFAEIIGMHVLGAYLVWQGGLFTALGVVMLAIVQGRCGWLMHEGGHYSITGRVMLDRGLQIALYGIGCGMSAGWWRSQHNRHHATPQKLQHDVDLETLPLIAFNSVIAAKARNPLVKLWLRAQAFCFIPLSCLLVALGWQIYLHPRYMIRTKKRFELLTLAVRYLVIFGVVLRDFTWAQAIGLYILYDMIGAAYIFTNFALSHTHLPVSQADEYLHWVEYAAKHTTNIAGTPLCNWWMGYLNFQIEHHLFPCMPQFRHPQISPRVKALFEKHGLPYDVRGYWSCLGDTLSNMHQVGNPHAKAA</sequence>
<name>A9URE6_MONBE</name>
<proteinExistence type="inferred from homology"/>
<organism evidence="11 12">
    <name type="scientific">Monosiga brevicollis</name>
    <name type="common">Choanoflagellate</name>
    <dbReference type="NCBI Taxonomy" id="81824"/>
    <lineage>
        <taxon>Eukaryota</taxon>
        <taxon>Choanoflagellata</taxon>
        <taxon>Craspedida</taxon>
        <taxon>Salpingoecidae</taxon>
        <taxon>Monosiga</taxon>
    </lineage>
</organism>
<dbReference type="GO" id="GO:0016717">
    <property type="term" value="F:oxidoreductase activity, acting on paired donors, with oxidation of a pair of donors resulting in the reduction of molecular oxygen to two molecules of water"/>
    <property type="evidence" value="ECO:0000318"/>
    <property type="project" value="GO_Central"/>
</dbReference>
<dbReference type="OMA" id="CGWWMHE"/>
<feature type="transmembrane region" description="Helical" evidence="8">
    <location>
        <begin position="297"/>
        <end position="317"/>
    </location>
</feature>
<gene>
    <name evidence="11" type="ORF">MONBRDRAFT_31348</name>
</gene>
<evidence type="ECO:0000256" key="3">
    <source>
        <dbReference type="ARBA" id="ARBA00022692"/>
    </source>
</evidence>
<evidence type="ECO:0000256" key="8">
    <source>
        <dbReference type="SAM" id="Phobius"/>
    </source>
</evidence>
<comment type="similarity">
    <text evidence="2">Belongs to the fatty acid desaturase type 1 family.</text>
</comment>
<feature type="transmembrane region" description="Helical" evidence="8">
    <location>
        <begin position="271"/>
        <end position="291"/>
    </location>
</feature>
<dbReference type="InterPro" id="IPR012171">
    <property type="entry name" value="Fatty_acid_desaturase"/>
</dbReference>
<dbReference type="STRING" id="81824.A9URE6"/>
<evidence type="ECO:0000256" key="2">
    <source>
        <dbReference type="ARBA" id="ARBA00009295"/>
    </source>
</evidence>
<evidence type="ECO:0000259" key="10">
    <source>
        <dbReference type="Pfam" id="PF00487"/>
    </source>
</evidence>
<dbReference type="GeneID" id="5888210"/>
<dbReference type="eggNOG" id="KOG4232">
    <property type="taxonomic scope" value="Eukaryota"/>
</dbReference>
<keyword evidence="12" id="KW-1185">Reference proteome</keyword>